<dbReference type="GO" id="GO:0004175">
    <property type="term" value="F:endopeptidase activity"/>
    <property type="evidence" value="ECO:0007669"/>
    <property type="project" value="UniProtKB-ARBA"/>
</dbReference>
<feature type="transmembrane region" description="Helical" evidence="1">
    <location>
        <begin position="133"/>
        <end position="150"/>
    </location>
</feature>
<dbReference type="GO" id="GO:0006508">
    <property type="term" value="P:proteolysis"/>
    <property type="evidence" value="ECO:0007669"/>
    <property type="project" value="UniProtKB-KW"/>
</dbReference>
<dbReference type="RefSeq" id="WP_169347051.1">
    <property type="nucleotide sequence ID" value="NZ_JABBJJ010000109.1"/>
</dbReference>
<keyword evidence="4" id="KW-1185">Reference proteome</keyword>
<dbReference type="AlphaFoldDB" id="A0A848LJ63"/>
<keyword evidence="3" id="KW-0645">Protease</keyword>
<keyword evidence="3" id="KW-0378">Hydrolase</keyword>
<proteinExistence type="predicted"/>
<organism evidence="3 4">
    <name type="scientific">Pyxidicoccus fallax</name>
    <dbReference type="NCBI Taxonomy" id="394095"/>
    <lineage>
        <taxon>Bacteria</taxon>
        <taxon>Pseudomonadati</taxon>
        <taxon>Myxococcota</taxon>
        <taxon>Myxococcia</taxon>
        <taxon>Myxococcales</taxon>
        <taxon>Cystobacterineae</taxon>
        <taxon>Myxococcaceae</taxon>
        <taxon>Pyxidicoccus</taxon>
    </lineage>
</organism>
<feature type="transmembrane region" description="Helical" evidence="1">
    <location>
        <begin position="188"/>
        <end position="208"/>
    </location>
</feature>
<feature type="transmembrane region" description="Helical" evidence="1">
    <location>
        <begin position="257"/>
        <end position="282"/>
    </location>
</feature>
<feature type="transmembrane region" description="Helical" evidence="1">
    <location>
        <begin position="51"/>
        <end position="73"/>
    </location>
</feature>
<keyword evidence="1" id="KW-0812">Transmembrane</keyword>
<feature type="transmembrane region" description="Helical" evidence="1">
    <location>
        <begin position="162"/>
        <end position="182"/>
    </location>
</feature>
<keyword evidence="3" id="KW-0482">Metalloprotease</keyword>
<evidence type="ECO:0000256" key="1">
    <source>
        <dbReference type="SAM" id="Phobius"/>
    </source>
</evidence>
<protein>
    <submittedName>
        <fullName evidence="3">CPBP family intramembrane metalloprotease</fullName>
    </submittedName>
</protein>
<evidence type="ECO:0000313" key="4">
    <source>
        <dbReference type="Proteomes" id="UP000518300"/>
    </source>
</evidence>
<comment type="caution">
    <text evidence="3">The sequence shown here is derived from an EMBL/GenBank/DDBJ whole genome shotgun (WGS) entry which is preliminary data.</text>
</comment>
<feature type="transmembrane region" description="Helical" evidence="1">
    <location>
        <begin position="94"/>
        <end position="113"/>
    </location>
</feature>
<reference evidence="3 4" key="1">
    <citation type="submission" date="2020-04" db="EMBL/GenBank/DDBJ databases">
        <title>Draft genome of Pyxidicoccus fallax type strain.</title>
        <authorList>
            <person name="Whitworth D.E."/>
        </authorList>
    </citation>
    <scope>NUCLEOTIDE SEQUENCE [LARGE SCALE GENOMIC DNA]</scope>
    <source>
        <strain evidence="3 4">DSM 14698</strain>
    </source>
</reference>
<feature type="transmembrane region" description="Helical" evidence="1">
    <location>
        <begin position="18"/>
        <end position="39"/>
    </location>
</feature>
<dbReference type="Pfam" id="PF02517">
    <property type="entry name" value="Rce1-like"/>
    <property type="match status" value="1"/>
</dbReference>
<dbReference type="Proteomes" id="UP000518300">
    <property type="component" value="Unassembled WGS sequence"/>
</dbReference>
<dbReference type="PANTHER" id="PTHR39430:SF1">
    <property type="entry name" value="PROTEASE"/>
    <property type="match status" value="1"/>
</dbReference>
<gene>
    <name evidence="3" type="ORF">HG543_23350</name>
</gene>
<dbReference type="GO" id="GO:0080120">
    <property type="term" value="P:CAAX-box protein maturation"/>
    <property type="evidence" value="ECO:0007669"/>
    <property type="project" value="UniProtKB-ARBA"/>
</dbReference>
<dbReference type="GO" id="GO:0008237">
    <property type="term" value="F:metallopeptidase activity"/>
    <property type="evidence" value="ECO:0007669"/>
    <property type="project" value="UniProtKB-KW"/>
</dbReference>
<evidence type="ECO:0000313" key="3">
    <source>
        <dbReference type="EMBL" id="NMO17771.1"/>
    </source>
</evidence>
<dbReference type="InterPro" id="IPR003675">
    <property type="entry name" value="Rce1/LyrA-like_dom"/>
</dbReference>
<dbReference type="EMBL" id="JABBJJ010000109">
    <property type="protein sequence ID" value="NMO17771.1"/>
    <property type="molecule type" value="Genomic_DNA"/>
</dbReference>
<keyword evidence="1" id="KW-0472">Membrane</keyword>
<name>A0A848LJ63_9BACT</name>
<accession>A0A848LJ63</accession>
<sequence length="308" mass="32993">MDSLPTLRRALHHPLTRLVFCIVLASVLTGLVRLLYLLLDLHWWASEVQQTLFMATGSALAALLTLVLVDGLLERKNLEQLGLRRRGALRELGWGTLLGAGQMALVVGVLALAGWYELVEGRPETVQDEVRGALWWAGIFAAAGFQEEVLFRGIGFRLLEEWLGSAAALVLSSAFFGLVHIGNPNATPFATLAIAVEAGVMLGGAYMLTRSLWFATGAHIAWNWVQGPFFGIAVSGTKQDSLLEGRLVGPEVWTGGAFGAEAGGVALLVGTAVGVLLVVAAARRGRWVPLLPRRVARQQPQPPPAPVT</sequence>
<feature type="transmembrane region" description="Helical" evidence="1">
    <location>
        <begin position="220"/>
        <end position="237"/>
    </location>
</feature>
<feature type="domain" description="CAAX prenyl protease 2/Lysostaphin resistance protein A-like" evidence="2">
    <location>
        <begin position="133"/>
        <end position="225"/>
    </location>
</feature>
<dbReference type="PANTHER" id="PTHR39430">
    <property type="entry name" value="MEMBRANE-ASSOCIATED PROTEASE-RELATED"/>
    <property type="match status" value="1"/>
</dbReference>
<evidence type="ECO:0000259" key="2">
    <source>
        <dbReference type="Pfam" id="PF02517"/>
    </source>
</evidence>
<keyword evidence="1" id="KW-1133">Transmembrane helix</keyword>